<proteinExistence type="predicted"/>
<feature type="region of interest" description="Disordered" evidence="1">
    <location>
        <begin position="38"/>
        <end position="96"/>
    </location>
</feature>
<dbReference type="Proteomes" id="UP001341840">
    <property type="component" value="Unassembled WGS sequence"/>
</dbReference>
<gene>
    <name evidence="2" type="ORF">PIB30_030803</name>
</gene>
<evidence type="ECO:0000313" key="3">
    <source>
        <dbReference type="Proteomes" id="UP001341840"/>
    </source>
</evidence>
<comment type="caution">
    <text evidence="2">The sequence shown here is derived from an EMBL/GenBank/DDBJ whole genome shotgun (WGS) entry which is preliminary data.</text>
</comment>
<evidence type="ECO:0000256" key="1">
    <source>
        <dbReference type="SAM" id="MobiDB-lite"/>
    </source>
</evidence>
<dbReference type="EMBL" id="JASCZI010030338">
    <property type="protein sequence ID" value="MED6121496.1"/>
    <property type="molecule type" value="Genomic_DNA"/>
</dbReference>
<accession>A0ABU6RBW1</accession>
<keyword evidence="3" id="KW-1185">Reference proteome</keyword>
<feature type="compositionally biased region" description="Polar residues" evidence="1">
    <location>
        <begin position="43"/>
        <end position="53"/>
    </location>
</feature>
<reference evidence="2 3" key="1">
    <citation type="journal article" date="2023" name="Plants (Basel)">
        <title>Bridging the Gap: Combining Genomics and Transcriptomics Approaches to Understand Stylosanthes scabra, an Orphan Legume from the Brazilian Caatinga.</title>
        <authorList>
            <person name="Ferreira-Neto J.R.C."/>
            <person name="da Silva M.D."/>
            <person name="Binneck E."/>
            <person name="de Melo N.F."/>
            <person name="da Silva R.H."/>
            <person name="de Melo A.L.T.M."/>
            <person name="Pandolfi V."/>
            <person name="Bustamante F.O."/>
            <person name="Brasileiro-Vidal A.C."/>
            <person name="Benko-Iseppon A.M."/>
        </authorList>
    </citation>
    <scope>NUCLEOTIDE SEQUENCE [LARGE SCALE GENOMIC DNA]</scope>
    <source>
        <tissue evidence="2">Leaves</tissue>
    </source>
</reference>
<organism evidence="2 3">
    <name type="scientific">Stylosanthes scabra</name>
    <dbReference type="NCBI Taxonomy" id="79078"/>
    <lineage>
        <taxon>Eukaryota</taxon>
        <taxon>Viridiplantae</taxon>
        <taxon>Streptophyta</taxon>
        <taxon>Embryophyta</taxon>
        <taxon>Tracheophyta</taxon>
        <taxon>Spermatophyta</taxon>
        <taxon>Magnoliopsida</taxon>
        <taxon>eudicotyledons</taxon>
        <taxon>Gunneridae</taxon>
        <taxon>Pentapetalae</taxon>
        <taxon>rosids</taxon>
        <taxon>fabids</taxon>
        <taxon>Fabales</taxon>
        <taxon>Fabaceae</taxon>
        <taxon>Papilionoideae</taxon>
        <taxon>50 kb inversion clade</taxon>
        <taxon>dalbergioids sensu lato</taxon>
        <taxon>Dalbergieae</taxon>
        <taxon>Pterocarpus clade</taxon>
        <taxon>Stylosanthes</taxon>
    </lineage>
</organism>
<feature type="non-terminal residue" evidence="2">
    <location>
        <position position="96"/>
    </location>
</feature>
<feature type="compositionally biased region" description="Basic residues" evidence="1">
    <location>
        <begin position="82"/>
        <end position="96"/>
    </location>
</feature>
<protein>
    <submittedName>
        <fullName evidence="2">Uncharacterized protein</fullName>
    </submittedName>
</protein>
<sequence length="96" mass="11053">MQTVLPSETRFQKIASTIQNSSISNKNQIIFILQKNIIGENPAKNTNEASSSPIEDEEKQQHRRGTQETDEITTIETEKKSHMNSKNHFKRTQKLK</sequence>
<name>A0ABU6RBW1_9FABA</name>
<evidence type="ECO:0000313" key="2">
    <source>
        <dbReference type="EMBL" id="MED6121496.1"/>
    </source>
</evidence>